<proteinExistence type="predicted"/>
<dbReference type="Gene3D" id="3.20.20.80">
    <property type="entry name" value="Glycosidases"/>
    <property type="match status" value="2"/>
</dbReference>
<dbReference type="EMBL" id="QSGO01000021">
    <property type="protein sequence ID" value="RHB31738.1"/>
    <property type="molecule type" value="Genomic_DNA"/>
</dbReference>
<evidence type="ECO:0000313" key="2">
    <source>
        <dbReference type="Proteomes" id="UP000284379"/>
    </source>
</evidence>
<comment type="caution">
    <text evidence="1">The sequence shown here is derived from an EMBL/GenBank/DDBJ whole genome shotgun (WGS) entry which is preliminary data.</text>
</comment>
<dbReference type="SUPFAM" id="SSF51445">
    <property type="entry name" value="(Trans)glycosidases"/>
    <property type="match status" value="1"/>
</dbReference>
<sequence length="455" mass="52750">MLFCSSMLCGQNYVPIHVEAQRWVKEKSNMPWETFETRIIDNLIGFSLEKRVPTNKYGSDITKKYKATGFFRVEKQGDRWWTIDPEGYHNVPIGINSVNCGRSEGTQKAFEQIYKSTERWMKVTADSLLDNGFNGTGSWSDIEAIIEYNRSAKQPLTYTPNLNFMMSYGRKRGGTYQLPGNTGYPNQCIFVFDPEFETFCMEYAQHISKYASDKNLFGFFSDNELPINMNNLEGYLKLENKEDPGYMAARRWMDERGLTIDKLSNEDKCEFAGYVAEKYYSIVSKALKTYAPNHMFLGSRLHGRVTRIEQVLRAAGKYCDIISINYYGKWTPENDAMTNWERYSKRPFMITEFYTKAMDSGLTNETGAGFTVHTQRDRGYAYQNFCLGLLESKSCVGWHFFKYQDNDPTAQNVDPSNLNSNKGIVSNRYVYYSSFLIWMKQLNRNVYSLISYLGQ</sequence>
<dbReference type="InterPro" id="IPR017853">
    <property type="entry name" value="GH"/>
</dbReference>
<evidence type="ECO:0000313" key="1">
    <source>
        <dbReference type="EMBL" id="RHB31738.1"/>
    </source>
</evidence>
<name>A0A413VDT7_9BACE</name>
<organism evidence="1 2">
    <name type="scientific">Bacteroides nordii</name>
    <dbReference type="NCBI Taxonomy" id="291645"/>
    <lineage>
        <taxon>Bacteria</taxon>
        <taxon>Pseudomonadati</taxon>
        <taxon>Bacteroidota</taxon>
        <taxon>Bacteroidia</taxon>
        <taxon>Bacteroidales</taxon>
        <taxon>Bacteroidaceae</taxon>
        <taxon>Bacteroides</taxon>
    </lineage>
</organism>
<reference evidence="1 2" key="1">
    <citation type="submission" date="2018-08" db="EMBL/GenBank/DDBJ databases">
        <title>A genome reference for cultivated species of the human gut microbiota.</title>
        <authorList>
            <person name="Zou Y."/>
            <person name="Xue W."/>
            <person name="Luo G."/>
        </authorList>
    </citation>
    <scope>NUCLEOTIDE SEQUENCE [LARGE SCALE GENOMIC DNA]</scope>
    <source>
        <strain evidence="1 2">AM40-30BH</strain>
    </source>
</reference>
<accession>A0A413VDT7</accession>
<dbReference type="Proteomes" id="UP000284379">
    <property type="component" value="Unassembled WGS sequence"/>
</dbReference>
<dbReference type="AlphaFoldDB" id="A0A413VDT7"/>
<protein>
    <submittedName>
        <fullName evidence="1">Agarase</fullName>
    </submittedName>
</protein>
<gene>
    <name evidence="1" type="ORF">DW888_17560</name>
</gene>